<dbReference type="PANTHER" id="PTHR43384:SF6">
    <property type="entry name" value="SEPTUM SITE-DETERMINING PROTEIN MIND HOMOLOG, CHLOROPLASTIC"/>
    <property type="match status" value="1"/>
</dbReference>
<keyword evidence="2" id="KW-0067">ATP-binding</keyword>
<proteinExistence type="predicted"/>
<dbReference type="Proteomes" id="UP000316252">
    <property type="component" value="Unassembled WGS sequence"/>
</dbReference>
<dbReference type="RefSeq" id="WP_141161727.1">
    <property type="nucleotide sequence ID" value="NZ_VHQG01000001.1"/>
</dbReference>
<feature type="compositionally biased region" description="Basic residues" evidence="3">
    <location>
        <begin position="138"/>
        <end position="147"/>
    </location>
</feature>
<feature type="region of interest" description="Disordered" evidence="3">
    <location>
        <begin position="490"/>
        <end position="521"/>
    </location>
</feature>
<dbReference type="PANTHER" id="PTHR43384">
    <property type="entry name" value="SEPTUM SITE-DETERMINING PROTEIN MIND HOMOLOG, CHLOROPLASTIC-RELATED"/>
    <property type="match status" value="1"/>
</dbReference>
<dbReference type="AlphaFoldDB" id="A0A506Y9R3"/>
<keyword evidence="1" id="KW-0547">Nucleotide-binding</keyword>
<evidence type="ECO:0000256" key="1">
    <source>
        <dbReference type="ARBA" id="ARBA00022741"/>
    </source>
</evidence>
<dbReference type="SUPFAM" id="SSF52540">
    <property type="entry name" value="P-loop containing nucleoside triphosphate hydrolases"/>
    <property type="match status" value="1"/>
</dbReference>
<feature type="compositionally biased region" description="Basic and acidic residues" evidence="3">
    <location>
        <begin position="126"/>
        <end position="137"/>
    </location>
</feature>
<dbReference type="GO" id="GO:0051782">
    <property type="term" value="P:negative regulation of cell division"/>
    <property type="evidence" value="ECO:0007669"/>
    <property type="project" value="TreeGrafter"/>
</dbReference>
<dbReference type="GO" id="GO:0016887">
    <property type="term" value="F:ATP hydrolysis activity"/>
    <property type="evidence" value="ECO:0007669"/>
    <property type="project" value="TreeGrafter"/>
</dbReference>
<organism evidence="4 5">
    <name type="scientific">Schumannella soli</name>
    <dbReference type="NCBI Taxonomy" id="2590779"/>
    <lineage>
        <taxon>Bacteria</taxon>
        <taxon>Bacillati</taxon>
        <taxon>Actinomycetota</taxon>
        <taxon>Actinomycetes</taxon>
        <taxon>Micrococcales</taxon>
        <taxon>Microbacteriaceae</taxon>
        <taxon>Schumannella</taxon>
    </lineage>
</organism>
<sequence length="521" mass="54189">MTAVGLALPLADEERLVAEAARHGHRVVLRCSGADELASRVAATPPELVLVAAEPQYLTARLVEVCDRAGVRMVVVASEGRERWARSLGVVDAITGPARWELLEDPNRVPPPREDPTPATGSRGSAADRRAVEPARRRESRWRWSPRRRPDGDRPDAGASAGAGAGAAVVSAGDAASARGFASITRAAAATDPASRAGFSSAAGFAEEPDSVALSAPTPRQAVVIAVWGPHGAPGRTAIAIAVAAELSASGARVALADADTHAAAIAPSLGLLDEAPGFAVACRLAGAGSLDGEEFERLARTHDAPGSRIHVLTGLTRAARWPEISGDRVRAVIAAARDWVDYLVIDVAASLEHDEELTSDVLAPRRNAATDAVLGAADHVIEVGRADPVGLARFLHAHAELLEVAAPPRTSVVLNRLRASAIGLDAAGQVRQTLQRFGGIEHPVLVPDDPAAFDAAVLSGTTLAGAAPRSAALAAIREFVQSELLPPSAATPRRVRRRREERASRAARGGGRSVRAQRLA</sequence>
<evidence type="ECO:0000256" key="3">
    <source>
        <dbReference type="SAM" id="MobiDB-lite"/>
    </source>
</evidence>
<reference evidence="4 5" key="1">
    <citation type="submission" date="2019-06" db="EMBL/GenBank/DDBJ databases">
        <authorList>
            <person name="Li F."/>
        </authorList>
    </citation>
    <scope>NUCLEOTIDE SEQUENCE [LARGE SCALE GENOMIC DNA]</scope>
    <source>
        <strain evidence="4 5">10F1D-1</strain>
    </source>
</reference>
<dbReference type="GO" id="GO:0009898">
    <property type="term" value="C:cytoplasmic side of plasma membrane"/>
    <property type="evidence" value="ECO:0007669"/>
    <property type="project" value="TreeGrafter"/>
</dbReference>
<evidence type="ECO:0000313" key="5">
    <source>
        <dbReference type="Proteomes" id="UP000316252"/>
    </source>
</evidence>
<accession>A0A506Y9R3</accession>
<dbReference type="InterPro" id="IPR027417">
    <property type="entry name" value="P-loop_NTPase"/>
</dbReference>
<evidence type="ECO:0000313" key="4">
    <source>
        <dbReference type="EMBL" id="TPW77199.1"/>
    </source>
</evidence>
<dbReference type="GO" id="GO:0005524">
    <property type="term" value="F:ATP binding"/>
    <property type="evidence" value="ECO:0007669"/>
    <property type="project" value="UniProtKB-KW"/>
</dbReference>
<protein>
    <submittedName>
        <fullName evidence="4">ParA family protein</fullName>
    </submittedName>
</protein>
<keyword evidence="5" id="KW-1185">Reference proteome</keyword>
<name>A0A506Y9R3_9MICO</name>
<evidence type="ECO:0000256" key="2">
    <source>
        <dbReference type="ARBA" id="ARBA00022840"/>
    </source>
</evidence>
<dbReference type="InterPro" id="IPR050625">
    <property type="entry name" value="ParA/MinD_ATPase"/>
</dbReference>
<feature type="region of interest" description="Disordered" evidence="3">
    <location>
        <begin position="102"/>
        <end position="162"/>
    </location>
</feature>
<dbReference type="GO" id="GO:0005829">
    <property type="term" value="C:cytosol"/>
    <property type="evidence" value="ECO:0007669"/>
    <property type="project" value="TreeGrafter"/>
</dbReference>
<comment type="caution">
    <text evidence="4">The sequence shown here is derived from an EMBL/GenBank/DDBJ whole genome shotgun (WGS) entry which is preliminary data.</text>
</comment>
<feature type="compositionally biased region" description="Basic and acidic residues" evidence="3">
    <location>
        <begin position="102"/>
        <end position="116"/>
    </location>
</feature>
<gene>
    <name evidence="4" type="ORF">FJ657_00355</name>
</gene>
<dbReference type="OrthoDB" id="3217709at2"/>
<dbReference type="EMBL" id="VHQG01000001">
    <property type="protein sequence ID" value="TPW77199.1"/>
    <property type="molecule type" value="Genomic_DNA"/>
</dbReference>
<dbReference type="Gene3D" id="3.40.50.300">
    <property type="entry name" value="P-loop containing nucleotide triphosphate hydrolases"/>
    <property type="match status" value="1"/>
</dbReference>